<feature type="transmembrane region" description="Helical" evidence="1">
    <location>
        <begin position="17"/>
        <end position="41"/>
    </location>
</feature>
<gene>
    <name evidence="2" type="ORF">NEJAP_2430</name>
</gene>
<dbReference type="Proteomes" id="UP000595332">
    <property type="component" value="Chromosome"/>
</dbReference>
<keyword evidence="1" id="KW-0472">Membrane</keyword>
<keyword evidence="1" id="KW-0812">Transmembrane</keyword>
<keyword evidence="1" id="KW-1133">Transmembrane helix</keyword>
<dbReference type="GO" id="GO:0008791">
    <property type="term" value="F:arginine N-succinyltransferase activity"/>
    <property type="evidence" value="ECO:0007669"/>
    <property type="project" value="UniProtKB-EC"/>
</dbReference>
<dbReference type="KEGG" id="njp:NEJAP_2430"/>
<dbReference type="EMBL" id="AP014546">
    <property type="protein sequence ID" value="BBB30376.1"/>
    <property type="molecule type" value="Genomic_DNA"/>
</dbReference>
<organism evidence="2 3">
    <name type="scientific">Neptunomonas japonica JAMM 1380</name>
    <dbReference type="NCBI Taxonomy" id="1441457"/>
    <lineage>
        <taxon>Bacteria</taxon>
        <taxon>Pseudomonadati</taxon>
        <taxon>Pseudomonadota</taxon>
        <taxon>Gammaproteobacteria</taxon>
        <taxon>Oceanospirillales</taxon>
        <taxon>Oceanospirillaceae</taxon>
        <taxon>Neptunomonas</taxon>
    </lineage>
</organism>
<keyword evidence="3" id="KW-1185">Reference proteome</keyword>
<dbReference type="RefSeq" id="WP_201347567.1">
    <property type="nucleotide sequence ID" value="NZ_AP014546.1"/>
</dbReference>
<evidence type="ECO:0000313" key="3">
    <source>
        <dbReference type="Proteomes" id="UP000595332"/>
    </source>
</evidence>
<accession>A0A7R6SWF4</accession>
<name>A0A7R6SWF4_9GAMM</name>
<evidence type="ECO:0000313" key="2">
    <source>
        <dbReference type="EMBL" id="BBB30376.1"/>
    </source>
</evidence>
<keyword evidence="2" id="KW-0808">Transferase</keyword>
<proteinExistence type="predicted"/>
<dbReference type="EC" id="2.3.1.109" evidence="2"/>
<dbReference type="AlphaFoldDB" id="A0A7R6SWF4"/>
<keyword evidence="2" id="KW-0012">Acyltransferase</keyword>
<sequence length="222" mass="24308">MESDIQPAATPKRRFPLFLTVFLAVFLAIILGGLFVKWVYFPSSFSPVSLSSGEQQQLDKKLSFFGIQLEDGSAVSDPNKPLQPEAYSETGASREVKFSEKELNSLIAKNPDLASRFAIDLSDNLASAKLLIPVDPDFPILGGETVRINAGVEVAFNNDRPSVKLRGVSLWGVPLPNAWMGSLKNIDLVEQYGGGEGFWKSFADGVAFVRIDDNQLVVKLKE</sequence>
<evidence type="ECO:0000256" key="1">
    <source>
        <dbReference type="SAM" id="Phobius"/>
    </source>
</evidence>
<protein>
    <submittedName>
        <fullName evidence="2">Arginine N-succinyltransferase</fullName>
        <ecNumber evidence="2">2.3.1.109</ecNumber>
    </submittedName>
</protein>
<reference evidence="2 3" key="1">
    <citation type="journal article" date="2008" name="Int. J. Syst. Evol. Microbiol.">
        <title>Neptunomonas japonica sp. nov., an Osedax japonicus symbiont-like bacterium isolated from sediment adjacent to sperm whale carcasses off Kagoshima, Japan.</title>
        <authorList>
            <person name="Miyazaki M."/>
            <person name="Nogi Y."/>
            <person name="Fujiwara Y."/>
            <person name="Kawato M."/>
            <person name="Kubokawa K."/>
            <person name="Horikoshi K."/>
        </authorList>
    </citation>
    <scope>NUCLEOTIDE SEQUENCE [LARGE SCALE GENOMIC DNA]</scope>
    <source>
        <strain evidence="2 3">JAMM 1380</strain>
    </source>
</reference>